<gene>
    <name evidence="3" type="ORF">C7373_10812</name>
</gene>
<dbReference type="PANTHER" id="PTHR11941">
    <property type="entry name" value="ENOYL-COA HYDRATASE-RELATED"/>
    <property type="match status" value="1"/>
</dbReference>
<dbReference type="InterPro" id="IPR001753">
    <property type="entry name" value="Enoyl-CoA_hydra/iso"/>
</dbReference>
<dbReference type="GO" id="GO:0016829">
    <property type="term" value="F:lyase activity"/>
    <property type="evidence" value="ECO:0007669"/>
    <property type="project" value="UniProtKB-KW"/>
</dbReference>
<evidence type="ECO:0000313" key="3">
    <source>
        <dbReference type="EMBL" id="PVY47652.1"/>
    </source>
</evidence>
<sequence length="169" mass="18402">MRGLQMKKPLIAAVNGYALGGGELALSCDIREASRNAVFGWPEASLGILPRLGGTQRLPRIIGPARAREILLTGRRVAAQEALSIGLVSEVVEAEHLMDTAWAYARRICALAPLSVESIKRCLDEGCESSLDDGLELENTLGLRLCDTEDYQEGRRAFSEKRAPCFHGH</sequence>
<dbReference type="InterPro" id="IPR014748">
    <property type="entry name" value="Enoyl-CoA_hydra_C"/>
</dbReference>
<keyword evidence="2" id="KW-0456">Lyase</keyword>
<dbReference type="Pfam" id="PF00378">
    <property type="entry name" value="ECH_1"/>
    <property type="match status" value="1"/>
</dbReference>
<reference evidence="3 4" key="1">
    <citation type="submission" date="2018-04" db="EMBL/GenBank/DDBJ databases">
        <title>Genomic Encyclopedia of Type Strains, Phase IV (KMG-IV): sequencing the most valuable type-strain genomes for metagenomic binning, comparative biology and taxonomic classification.</title>
        <authorList>
            <person name="Goeker M."/>
        </authorList>
    </citation>
    <scope>NUCLEOTIDE SEQUENCE [LARGE SCALE GENOMIC DNA]</scope>
    <source>
        <strain evidence="3 4">DSM 26588</strain>
    </source>
</reference>
<evidence type="ECO:0000256" key="2">
    <source>
        <dbReference type="ARBA" id="ARBA00023239"/>
    </source>
</evidence>
<comment type="similarity">
    <text evidence="1">Belongs to the enoyl-CoA hydratase/isomerase family.</text>
</comment>
<dbReference type="GO" id="GO:0006635">
    <property type="term" value="P:fatty acid beta-oxidation"/>
    <property type="evidence" value="ECO:0007669"/>
    <property type="project" value="TreeGrafter"/>
</dbReference>
<dbReference type="EMBL" id="QEKK01000008">
    <property type="protein sequence ID" value="PVY47652.1"/>
    <property type="molecule type" value="Genomic_DNA"/>
</dbReference>
<name>A0A2U1BG62_9FIRM</name>
<keyword evidence="3" id="KW-0413">Isomerase</keyword>
<dbReference type="Gene3D" id="3.90.226.10">
    <property type="entry name" value="2-enoyl-CoA Hydratase, Chain A, domain 1"/>
    <property type="match status" value="1"/>
</dbReference>
<accession>A0A2U1BG62</accession>
<proteinExistence type="inferred from homology"/>
<dbReference type="InterPro" id="IPR029045">
    <property type="entry name" value="ClpP/crotonase-like_dom_sf"/>
</dbReference>
<dbReference type="Gene3D" id="1.10.12.10">
    <property type="entry name" value="Lyase 2-enoyl-coa Hydratase, Chain A, domain 2"/>
    <property type="match status" value="1"/>
</dbReference>
<dbReference type="CDD" id="cd06558">
    <property type="entry name" value="crotonase-like"/>
    <property type="match status" value="1"/>
</dbReference>
<dbReference type="Proteomes" id="UP000245778">
    <property type="component" value="Unassembled WGS sequence"/>
</dbReference>
<dbReference type="SUPFAM" id="SSF52096">
    <property type="entry name" value="ClpP/crotonase"/>
    <property type="match status" value="1"/>
</dbReference>
<dbReference type="PANTHER" id="PTHR11941:SF54">
    <property type="entry name" value="ENOYL-COA HYDRATASE, MITOCHONDRIAL"/>
    <property type="match status" value="1"/>
</dbReference>
<organism evidence="3 4">
    <name type="scientific">Intestinimonas butyriciproducens</name>
    <dbReference type="NCBI Taxonomy" id="1297617"/>
    <lineage>
        <taxon>Bacteria</taxon>
        <taxon>Bacillati</taxon>
        <taxon>Bacillota</taxon>
        <taxon>Clostridia</taxon>
        <taxon>Eubacteriales</taxon>
        <taxon>Intestinimonas</taxon>
    </lineage>
</organism>
<protein>
    <submittedName>
        <fullName evidence="3">Enoyl-CoA hydratase/isomerase-like protein</fullName>
    </submittedName>
</protein>
<dbReference type="AlphaFoldDB" id="A0A2U1BG62"/>
<dbReference type="GO" id="GO:0016853">
    <property type="term" value="F:isomerase activity"/>
    <property type="evidence" value="ECO:0007669"/>
    <property type="project" value="UniProtKB-KW"/>
</dbReference>
<evidence type="ECO:0000313" key="4">
    <source>
        <dbReference type="Proteomes" id="UP000245778"/>
    </source>
</evidence>
<comment type="caution">
    <text evidence="3">The sequence shown here is derived from an EMBL/GenBank/DDBJ whole genome shotgun (WGS) entry which is preliminary data.</text>
</comment>
<evidence type="ECO:0000256" key="1">
    <source>
        <dbReference type="ARBA" id="ARBA00005254"/>
    </source>
</evidence>